<dbReference type="InParanoid" id="A0A3Q7FM91"/>
<dbReference type="Proteomes" id="UP000004994">
    <property type="component" value="Chromosome 3"/>
</dbReference>
<dbReference type="FunCoup" id="A0A3Q7FM91">
    <property type="interactions" value="1"/>
</dbReference>
<dbReference type="OrthoDB" id="687396at2759"/>
<accession>A0A3Q7FM91</accession>
<dbReference type="OMA" id="CRRCNCL"/>
<dbReference type="GeneID" id="101261593"/>
<evidence type="ECO:0000259" key="1">
    <source>
        <dbReference type="PROSITE" id="PS50004"/>
    </source>
</evidence>
<dbReference type="PANTHER" id="PTHR35503">
    <property type="entry name" value="OSJNBA0006M15.15 PROTEIN"/>
    <property type="match status" value="1"/>
</dbReference>
<dbReference type="KEGG" id="sly:101261593"/>
<protein>
    <recommendedName>
        <fullName evidence="1">C2 domain-containing protein</fullName>
    </recommendedName>
</protein>
<keyword evidence="3" id="KW-1185">Reference proteome</keyword>
<reference evidence="2" key="2">
    <citation type="submission" date="2019-01" db="UniProtKB">
        <authorList>
            <consortium name="EnsemblPlants"/>
        </authorList>
    </citation>
    <scope>IDENTIFICATION</scope>
    <source>
        <strain evidence="2">cv. Heinz 1706</strain>
    </source>
</reference>
<gene>
    <name evidence="2" type="primary">LOC101261593</name>
</gene>
<organism evidence="2">
    <name type="scientific">Solanum lycopersicum</name>
    <name type="common">Tomato</name>
    <name type="synonym">Lycopersicon esculentum</name>
    <dbReference type="NCBI Taxonomy" id="4081"/>
    <lineage>
        <taxon>Eukaryota</taxon>
        <taxon>Viridiplantae</taxon>
        <taxon>Streptophyta</taxon>
        <taxon>Embryophyta</taxon>
        <taxon>Tracheophyta</taxon>
        <taxon>Spermatophyta</taxon>
        <taxon>Magnoliopsida</taxon>
        <taxon>eudicotyledons</taxon>
        <taxon>Gunneridae</taxon>
        <taxon>Pentapetalae</taxon>
        <taxon>asterids</taxon>
        <taxon>lamiids</taxon>
        <taxon>Solanales</taxon>
        <taxon>Solanaceae</taxon>
        <taxon>Solanoideae</taxon>
        <taxon>Solaneae</taxon>
        <taxon>Solanum</taxon>
        <taxon>Solanum subgen. Lycopersicon</taxon>
    </lineage>
</organism>
<dbReference type="PROSITE" id="PS50004">
    <property type="entry name" value="C2"/>
    <property type="match status" value="1"/>
</dbReference>
<name>A0A3Q7FM91_SOLLC</name>
<dbReference type="AlphaFoldDB" id="A0A3Q7FM91"/>
<dbReference type="RefSeq" id="XP_004235060.1">
    <property type="nucleotide sequence ID" value="XM_004235012.5"/>
</dbReference>
<feature type="domain" description="C2" evidence="1">
    <location>
        <begin position="1"/>
        <end position="128"/>
    </location>
</feature>
<proteinExistence type="predicted"/>
<evidence type="ECO:0000313" key="2">
    <source>
        <dbReference type="EnsemblPlants" id="Solyc03g078620.1.1.1"/>
    </source>
</evidence>
<sequence length="202" mass="22688">MENYSSLSCEIQIIRARNVDRTLLGGSLFVRCYLYSGDDQRVEIKSQEIIPSKSGDHLFWDESFSLDCSGSQDSINRLKQGSVVVELHSRKNLLLLLPILGGSNMFGRAEIPWRSVFESKNMEIMEWAIMDKVNDVKPMAVQIAMKIRVIETIKVKKNINSKLRRSSSSSCACMDYCGCNSSNVFRVDDYQVFALGAALGAL</sequence>
<dbReference type="EnsemblPlants" id="Solyc03g078620.1.1">
    <property type="protein sequence ID" value="Solyc03g078620.1.1.1"/>
    <property type="gene ID" value="Solyc03g078620.1"/>
</dbReference>
<dbReference type="PaxDb" id="4081-Solyc03g078620.1.1"/>
<dbReference type="SMR" id="A0A3Q7FM91"/>
<dbReference type="PANTHER" id="PTHR35503:SF4">
    <property type="entry name" value="C2 DOMAIN-CONTAINING PROTEIN"/>
    <property type="match status" value="1"/>
</dbReference>
<dbReference type="Gramene" id="Solyc03g078620.1.1">
    <property type="protein sequence ID" value="Solyc03g078620.1.1.1"/>
    <property type="gene ID" value="Solyc03g078620.1"/>
</dbReference>
<reference evidence="2" key="1">
    <citation type="journal article" date="2012" name="Nature">
        <title>The tomato genome sequence provides insights into fleshy fruit evolution.</title>
        <authorList>
            <consortium name="Tomato Genome Consortium"/>
        </authorList>
    </citation>
    <scope>NUCLEOTIDE SEQUENCE [LARGE SCALE GENOMIC DNA]</scope>
    <source>
        <strain evidence="2">cv. Heinz 1706</strain>
    </source>
</reference>
<dbReference type="InterPro" id="IPR000008">
    <property type="entry name" value="C2_dom"/>
</dbReference>
<evidence type="ECO:0000313" key="3">
    <source>
        <dbReference type="Proteomes" id="UP000004994"/>
    </source>
</evidence>